<evidence type="ECO:0000313" key="10">
    <source>
        <dbReference type="EMBL" id="MBC9225145.1"/>
    </source>
</evidence>
<feature type="transmembrane region" description="Helical" evidence="7">
    <location>
        <begin position="153"/>
        <end position="170"/>
    </location>
</feature>
<sequence>MSRTYPRRARLAYGVTMGVAAQLAAVGLLLASAWLIVRAAEQPPVLYLMVAIVSVRFFGISRSVLRYLERLATHDVALADAVEQRVTTYVALDRAAPAGLGGLRRGDLVSRVVADVARMQDRLLRLRVPWWVGLVATLVVVGVVGVLDARSGLVILAGVAVCAIALRRLVPLVGARRSGRAEAQGRLSAEVAASAVAARELVAFGAADEARAKARAATQDAQSAQSGGASVAGMGSAIVLAVAGLTVALLAAWSAGIDPVVIGVILLAPIALVEPWDGWSEAERLRPEIAAAGERLAALAALSNPVVDPERPADLPDSYDLVVDDVVVGWEGPVTAPISFRVGEGEVVAVTGPSGVGKSTLAYALARLLPTWQGDIVLGGVPTRDILAADVRRRVGYLGQDDAVFDTSVRENLRIADPDADDDRLRAALASAGLLAAVDAMPQGLDTPVGEHGGRLSGGERQRLCLARLLLADHRVLVLDEPTEHLDAPTAAALMDDVLALAGPGGRSLVVISHSPSVLARFASVIEVRPADRPVVTHAVPV</sequence>
<dbReference type="InterPro" id="IPR003593">
    <property type="entry name" value="AAA+_ATPase"/>
</dbReference>
<dbReference type="GO" id="GO:0005886">
    <property type="term" value="C:plasma membrane"/>
    <property type="evidence" value="ECO:0007669"/>
    <property type="project" value="UniProtKB-SubCell"/>
</dbReference>
<dbReference type="GO" id="GO:0034040">
    <property type="term" value="F:ATPase-coupled lipid transmembrane transporter activity"/>
    <property type="evidence" value="ECO:0007669"/>
    <property type="project" value="TreeGrafter"/>
</dbReference>
<gene>
    <name evidence="10" type="primary">cydC</name>
    <name evidence="10" type="ORF">IBG24_02310</name>
</gene>
<evidence type="ECO:0000256" key="1">
    <source>
        <dbReference type="ARBA" id="ARBA00004651"/>
    </source>
</evidence>
<comment type="caution">
    <text evidence="10">The sequence shown here is derived from an EMBL/GenBank/DDBJ whole genome shotgun (WGS) entry which is preliminary data.</text>
</comment>
<dbReference type="InterPro" id="IPR014223">
    <property type="entry name" value="ABC_CydC/D"/>
</dbReference>
<feature type="transmembrane region" description="Helical" evidence="7">
    <location>
        <begin position="128"/>
        <end position="147"/>
    </location>
</feature>
<proteinExistence type="predicted"/>
<comment type="subcellular location">
    <subcellularLocation>
        <location evidence="1">Cell membrane</location>
        <topology evidence="1">Multi-pass membrane protein</topology>
    </subcellularLocation>
</comment>
<feature type="transmembrane region" description="Helical" evidence="7">
    <location>
        <begin position="231"/>
        <end position="253"/>
    </location>
</feature>
<keyword evidence="2 7" id="KW-0812">Transmembrane</keyword>
<dbReference type="Gene3D" id="1.20.1560.10">
    <property type="entry name" value="ABC transporter type 1, transmembrane domain"/>
    <property type="match status" value="1"/>
</dbReference>
<dbReference type="EMBL" id="JACTVM010000001">
    <property type="protein sequence ID" value="MBC9225145.1"/>
    <property type="molecule type" value="Genomic_DNA"/>
</dbReference>
<dbReference type="GO" id="GO:0034775">
    <property type="term" value="P:glutathione transmembrane transport"/>
    <property type="evidence" value="ECO:0007669"/>
    <property type="project" value="InterPro"/>
</dbReference>
<feature type="domain" description="ABC transmembrane type-1" evidence="9">
    <location>
        <begin position="14"/>
        <end position="255"/>
    </location>
</feature>
<dbReference type="Pfam" id="PF00005">
    <property type="entry name" value="ABC_tran"/>
    <property type="match status" value="1"/>
</dbReference>
<dbReference type="PANTHER" id="PTHR24221:SF654">
    <property type="entry name" value="ATP-BINDING CASSETTE SUB-FAMILY B MEMBER 6"/>
    <property type="match status" value="1"/>
</dbReference>
<dbReference type="Gene3D" id="3.40.50.300">
    <property type="entry name" value="P-loop containing nucleotide triphosphate hydrolases"/>
    <property type="match status" value="1"/>
</dbReference>
<dbReference type="GO" id="GO:0016887">
    <property type="term" value="F:ATP hydrolysis activity"/>
    <property type="evidence" value="ECO:0007669"/>
    <property type="project" value="InterPro"/>
</dbReference>
<evidence type="ECO:0000256" key="2">
    <source>
        <dbReference type="ARBA" id="ARBA00022692"/>
    </source>
</evidence>
<dbReference type="PANTHER" id="PTHR24221">
    <property type="entry name" value="ATP-BINDING CASSETTE SUB-FAMILY B"/>
    <property type="match status" value="1"/>
</dbReference>
<feature type="transmembrane region" description="Helical" evidence="7">
    <location>
        <begin position="43"/>
        <end position="60"/>
    </location>
</feature>
<evidence type="ECO:0000256" key="4">
    <source>
        <dbReference type="ARBA" id="ARBA00022840"/>
    </source>
</evidence>
<evidence type="ECO:0000256" key="5">
    <source>
        <dbReference type="ARBA" id="ARBA00022989"/>
    </source>
</evidence>
<name>A0A8I0K1Z1_9ACTN</name>
<dbReference type="GO" id="GO:0140359">
    <property type="term" value="F:ABC-type transporter activity"/>
    <property type="evidence" value="ECO:0007669"/>
    <property type="project" value="InterPro"/>
</dbReference>
<keyword evidence="3" id="KW-0547">Nucleotide-binding</keyword>
<dbReference type="Proteomes" id="UP000620591">
    <property type="component" value="Unassembled WGS sequence"/>
</dbReference>
<protein>
    <submittedName>
        <fullName evidence="10">Thiol reductant ABC exporter subunit CydC</fullName>
    </submittedName>
</protein>
<dbReference type="GO" id="GO:0045454">
    <property type="term" value="P:cell redox homeostasis"/>
    <property type="evidence" value="ECO:0007669"/>
    <property type="project" value="InterPro"/>
</dbReference>
<dbReference type="RefSeq" id="WP_187768475.1">
    <property type="nucleotide sequence ID" value="NZ_JACTVM010000001.1"/>
</dbReference>
<dbReference type="InterPro" id="IPR039421">
    <property type="entry name" value="Type_1_exporter"/>
</dbReference>
<dbReference type="InterPro" id="IPR011527">
    <property type="entry name" value="ABC1_TM_dom"/>
</dbReference>
<dbReference type="AlphaFoldDB" id="A0A8I0K1Z1"/>
<dbReference type="SUPFAM" id="SSF52540">
    <property type="entry name" value="P-loop containing nucleoside triphosphate hydrolases"/>
    <property type="match status" value="1"/>
</dbReference>
<dbReference type="GO" id="GO:0005524">
    <property type="term" value="F:ATP binding"/>
    <property type="evidence" value="ECO:0007669"/>
    <property type="project" value="UniProtKB-KW"/>
</dbReference>
<dbReference type="PROSITE" id="PS50893">
    <property type="entry name" value="ABC_TRANSPORTER_2"/>
    <property type="match status" value="1"/>
</dbReference>
<dbReference type="SUPFAM" id="SSF90123">
    <property type="entry name" value="ABC transporter transmembrane region"/>
    <property type="match status" value="1"/>
</dbReference>
<evidence type="ECO:0000259" key="9">
    <source>
        <dbReference type="PROSITE" id="PS50929"/>
    </source>
</evidence>
<feature type="transmembrane region" description="Helical" evidence="7">
    <location>
        <begin position="12"/>
        <end position="37"/>
    </location>
</feature>
<dbReference type="NCBIfam" id="TIGR02868">
    <property type="entry name" value="CydC"/>
    <property type="match status" value="1"/>
</dbReference>
<dbReference type="InterPro" id="IPR017871">
    <property type="entry name" value="ABC_transporter-like_CS"/>
</dbReference>
<evidence type="ECO:0000256" key="6">
    <source>
        <dbReference type="ARBA" id="ARBA00023136"/>
    </source>
</evidence>
<organism evidence="10 11">
    <name type="scientific">Aeromicrobium senzhongii</name>
    <dbReference type="NCBI Taxonomy" id="2663859"/>
    <lineage>
        <taxon>Bacteria</taxon>
        <taxon>Bacillati</taxon>
        <taxon>Actinomycetota</taxon>
        <taxon>Actinomycetes</taxon>
        <taxon>Propionibacteriales</taxon>
        <taxon>Nocardioidaceae</taxon>
        <taxon>Aeromicrobium</taxon>
    </lineage>
</organism>
<evidence type="ECO:0000259" key="8">
    <source>
        <dbReference type="PROSITE" id="PS50893"/>
    </source>
</evidence>
<evidence type="ECO:0000256" key="3">
    <source>
        <dbReference type="ARBA" id="ARBA00022741"/>
    </source>
</evidence>
<keyword evidence="5 7" id="KW-1133">Transmembrane helix</keyword>
<dbReference type="PROSITE" id="PS00211">
    <property type="entry name" value="ABC_TRANSPORTER_1"/>
    <property type="match status" value="1"/>
</dbReference>
<dbReference type="InterPro" id="IPR027417">
    <property type="entry name" value="P-loop_NTPase"/>
</dbReference>
<reference evidence="10" key="1">
    <citation type="submission" date="2020-09" db="EMBL/GenBank/DDBJ databases">
        <title>Novel species in genus Aeromicrobium.</title>
        <authorList>
            <person name="Zhang G."/>
        </authorList>
    </citation>
    <scope>NUCLEOTIDE SEQUENCE</scope>
    <source>
        <strain evidence="10">Zg-636</strain>
    </source>
</reference>
<keyword evidence="4" id="KW-0067">ATP-binding</keyword>
<evidence type="ECO:0000313" key="11">
    <source>
        <dbReference type="Proteomes" id="UP000620591"/>
    </source>
</evidence>
<dbReference type="SMART" id="SM00382">
    <property type="entry name" value="AAA"/>
    <property type="match status" value="1"/>
</dbReference>
<dbReference type="InterPro" id="IPR036640">
    <property type="entry name" value="ABC1_TM_sf"/>
</dbReference>
<accession>A0A8I0K1Z1</accession>
<feature type="domain" description="ABC transporter" evidence="8">
    <location>
        <begin position="316"/>
        <end position="539"/>
    </location>
</feature>
<dbReference type="InterPro" id="IPR003439">
    <property type="entry name" value="ABC_transporter-like_ATP-bd"/>
</dbReference>
<evidence type="ECO:0000256" key="7">
    <source>
        <dbReference type="SAM" id="Phobius"/>
    </source>
</evidence>
<keyword evidence="6 7" id="KW-0472">Membrane</keyword>
<dbReference type="PROSITE" id="PS50929">
    <property type="entry name" value="ABC_TM1F"/>
    <property type="match status" value="1"/>
</dbReference>